<sequence length="204" mass="22170">MVKGRKVVTKISNRKRPRRYRPNISIMLSVNDLNSLVSIPDTLSNNSHVNNTNSPTNTLVSNNSNTLLNPNTIPLPGNPNAQPIQLPRNPNTQPIPLTGNLNAQPTPQTGNPNAQSTTLSGIPNAQPIPLTGNPNAQPTPQSGNPNVQSTPLPGNVQNTQSGNNPIPFRTPNNNNQYMINIIERLQQQSTGNDSLDEFYNGFKF</sequence>
<name>A0A9N8V511_FUNMO</name>
<feature type="compositionally biased region" description="Low complexity" evidence="1">
    <location>
        <begin position="50"/>
        <end position="80"/>
    </location>
</feature>
<gene>
    <name evidence="2" type="ORF">FMOSSE_LOCUS969</name>
</gene>
<reference evidence="2" key="1">
    <citation type="submission" date="2021-06" db="EMBL/GenBank/DDBJ databases">
        <authorList>
            <person name="Kallberg Y."/>
            <person name="Tangrot J."/>
            <person name="Rosling A."/>
        </authorList>
    </citation>
    <scope>NUCLEOTIDE SEQUENCE</scope>
    <source>
        <strain evidence="2">87-6 pot B 2015</strain>
    </source>
</reference>
<keyword evidence="3" id="KW-1185">Reference proteome</keyword>
<dbReference type="Proteomes" id="UP000789375">
    <property type="component" value="Unassembled WGS sequence"/>
</dbReference>
<dbReference type="AlphaFoldDB" id="A0A9N8V511"/>
<accession>A0A9N8V511</accession>
<feature type="compositionally biased region" description="Polar residues" evidence="1">
    <location>
        <begin position="132"/>
        <end position="170"/>
    </location>
</feature>
<comment type="caution">
    <text evidence="2">The sequence shown here is derived from an EMBL/GenBank/DDBJ whole genome shotgun (WGS) entry which is preliminary data.</text>
</comment>
<proteinExistence type="predicted"/>
<protein>
    <submittedName>
        <fullName evidence="2">9220_t:CDS:1</fullName>
    </submittedName>
</protein>
<evidence type="ECO:0000313" key="2">
    <source>
        <dbReference type="EMBL" id="CAG8443105.1"/>
    </source>
</evidence>
<feature type="compositionally biased region" description="Polar residues" evidence="1">
    <location>
        <begin position="88"/>
        <end position="123"/>
    </location>
</feature>
<dbReference type="EMBL" id="CAJVPP010000104">
    <property type="protein sequence ID" value="CAG8443105.1"/>
    <property type="molecule type" value="Genomic_DNA"/>
</dbReference>
<evidence type="ECO:0000256" key="1">
    <source>
        <dbReference type="SAM" id="MobiDB-lite"/>
    </source>
</evidence>
<feature type="region of interest" description="Disordered" evidence="1">
    <location>
        <begin position="45"/>
        <end position="170"/>
    </location>
</feature>
<evidence type="ECO:0000313" key="3">
    <source>
        <dbReference type="Proteomes" id="UP000789375"/>
    </source>
</evidence>
<organism evidence="2 3">
    <name type="scientific">Funneliformis mosseae</name>
    <name type="common">Endomycorrhizal fungus</name>
    <name type="synonym">Glomus mosseae</name>
    <dbReference type="NCBI Taxonomy" id="27381"/>
    <lineage>
        <taxon>Eukaryota</taxon>
        <taxon>Fungi</taxon>
        <taxon>Fungi incertae sedis</taxon>
        <taxon>Mucoromycota</taxon>
        <taxon>Glomeromycotina</taxon>
        <taxon>Glomeromycetes</taxon>
        <taxon>Glomerales</taxon>
        <taxon>Glomeraceae</taxon>
        <taxon>Funneliformis</taxon>
    </lineage>
</organism>